<feature type="compositionally biased region" description="Low complexity" evidence="10">
    <location>
        <begin position="419"/>
        <end position="432"/>
    </location>
</feature>
<dbReference type="OrthoDB" id="771136at2759"/>
<dbReference type="KEGG" id="ptkz:JDV02_007475"/>
<dbReference type="GO" id="GO:0004190">
    <property type="term" value="F:aspartic-type endopeptidase activity"/>
    <property type="evidence" value="ECO:0007669"/>
    <property type="project" value="UniProtKB-KW"/>
</dbReference>
<protein>
    <recommendedName>
        <fullName evidence="7">Probable aspartic-type endopeptidase OPSB</fullName>
    </recommendedName>
    <alternativeName>
        <fullName evidence="6">Probable aspartic-type endopeptidase opsB</fullName>
    </alternativeName>
</protein>
<dbReference type="InterPro" id="IPR001969">
    <property type="entry name" value="Aspartic_peptidase_AS"/>
</dbReference>
<dbReference type="CDD" id="cd05474">
    <property type="entry name" value="SAP_like"/>
    <property type="match status" value="1"/>
</dbReference>
<dbReference type="GeneID" id="72069423"/>
<keyword evidence="4 9" id="KW-0064">Aspartyl protease</keyword>
<feature type="chain" id="PRO_5040185797" description="Probable aspartic-type endopeptidase OPSB" evidence="11">
    <location>
        <begin position="19"/>
        <end position="481"/>
    </location>
</feature>
<dbReference type="GO" id="GO:0006508">
    <property type="term" value="P:proteolysis"/>
    <property type="evidence" value="ECO:0007669"/>
    <property type="project" value="UniProtKB-KW"/>
</dbReference>
<dbReference type="InterPro" id="IPR033121">
    <property type="entry name" value="PEPTIDASE_A1"/>
</dbReference>
<evidence type="ECO:0000256" key="2">
    <source>
        <dbReference type="ARBA" id="ARBA00022670"/>
    </source>
</evidence>
<evidence type="ECO:0000256" key="10">
    <source>
        <dbReference type="SAM" id="MobiDB-lite"/>
    </source>
</evidence>
<dbReference type="Pfam" id="PF00026">
    <property type="entry name" value="Asp"/>
    <property type="match status" value="1"/>
</dbReference>
<evidence type="ECO:0000256" key="11">
    <source>
        <dbReference type="SAM" id="SignalP"/>
    </source>
</evidence>
<dbReference type="RefSeq" id="XP_047844969.1">
    <property type="nucleotide sequence ID" value="XM_047988970.1"/>
</dbReference>
<evidence type="ECO:0000256" key="7">
    <source>
        <dbReference type="ARBA" id="ARBA00068059"/>
    </source>
</evidence>
<keyword evidence="5 9" id="KW-0378">Hydrolase</keyword>
<dbReference type="EMBL" id="CP086360">
    <property type="protein sequence ID" value="UNI21488.1"/>
    <property type="molecule type" value="Genomic_DNA"/>
</dbReference>
<evidence type="ECO:0000259" key="12">
    <source>
        <dbReference type="PROSITE" id="PS51767"/>
    </source>
</evidence>
<evidence type="ECO:0000256" key="1">
    <source>
        <dbReference type="ARBA" id="ARBA00007447"/>
    </source>
</evidence>
<feature type="active site" evidence="8">
    <location>
        <position position="279"/>
    </location>
</feature>
<dbReference type="PROSITE" id="PS00141">
    <property type="entry name" value="ASP_PROTEASE"/>
    <property type="match status" value="1"/>
</dbReference>
<evidence type="ECO:0000256" key="6">
    <source>
        <dbReference type="ARBA" id="ARBA00067536"/>
    </source>
</evidence>
<dbReference type="InterPro" id="IPR001461">
    <property type="entry name" value="Aspartic_peptidase_A1"/>
</dbReference>
<dbReference type="FunFam" id="2.40.70.10:FF:000011">
    <property type="entry name" value="Aspartic protease"/>
    <property type="match status" value="1"/>
</dbReference>
<feature type="region of interest" description="Disordered" evidence="10">
    <location>
        <begin position="419"/>
        <end position="451"/>
    </location>
</feature>
<keyword evidence="2 9" id="KW-0645">Protease</keyword>
<dbReference type="Proteomes" id="UP000829364">
    <property type="component" value="Chromosome 7"/>
</dbReference>
<dbReference type="SUPFAM" id="SSF50630">
    <property type="entry name" value="Acid proteases"/>
    <property type="match status" value="1"/>
</dbReference>
<keyword evidence="3 11" id="KW-0732">Signal</keyword>
<name>A0A9Q8QKM1_9HYPO</name>
<organism evidence="13 14">
    <name type="scientific">Purpureocillium takamizusanense</name>
    <dbReference type="NCBI Taxonomy" id="2060973"/>
    <lineage>
        <taxon>Eukaryota</taxon>
        <taxon>Fungi</taxon>
        <taxon>Dikarya</taxon>
        <taxon>Ascomycota</taxon>
        <taxon>Pezizomycotina</taxon>
        <taxon>Sordariomycetes</taxon>
        <taxon>Hypocreomycetidae</taxon>
        <taxon>Hypocreales</taxon>
        <taxon>Ophiocordycipitaceae</taxon>
        <taxon>Purpureocillium</taxon>
    </lineage>
</organism>
<gene>
    <name evidence="13" type="ORF">JDV02_007475</name>
</gene>
<dbReference type="PROSITE" id="PS51767">
    <property type="entry name" value="PEPTIDASE_A1"/>
    <property type="match status" value="1"/>
</dbReference>
<accession>A0A9Q8QKM1</accession>
<dbReference type="InterPro" id="IPR033876">
    <property type="entry name" value="SAP-like"/>
</dbReference>
<evidence type="ECO:0000256" key="5">
    <source>
        <dbReference type="ARBA" id="ARBA00022801"/>
    </source>
</evidence>
<evidence type="ECO:0000256" key="3">
    <source>
        <dbReference type="ARBA" id="ARBA00022729"/>
    </source>
</evidence>
<dbReference type="AlphaFoldDB" id="A0A9Q8QKM1"/>
<dbReference type="Gene3D" id="2.40.70.10">
    <property type="entry name" value="Acid Proteases"/>
    <property type="match status" value="2"/>
</dbReference>
<sequence length="481" mass="51836">MFTTLLFAATLFLFPGDALVLRHPTDGVPRVVHLDLQRAHVRDPVSRDKLRRRAKPIKGILENQQTLYLLNVSLGTPPQQVRVHLDTGSSDLWINTEASTFCLQSDAPCKATGTYSSNHSSTYRYVNGDFNISYVDGTSAFGDYVTDTIRVGDSNLQEFQFGVGYNSTSAENVLGIGYPGNEAQVARLDRKPYQNLPAKMAAAGLIASNAYSLWLNDINANTGTILFGGVDTAHYQGDLISLPVQKVDDSYIEFYVTLTGMDFGSHTVVKNMSLAVLLDSGSSLTYLPNDIANDIYELVNASLQKDDGVALVPCSYRDQNTTLTFKFSDPATISVPMRELVLDMLDDDGKSIAFDDGVQACLFGISPTDDATSVLGDTFLRSAYTVYDLDNNEISFAQARHNVTTSNVKEIGKGTGAVPAAKAAPSPVTASSGMPGQSGRPGQHPGQNIISSGTNAMAPAISPGLLVAMSSLFFYCRRLCL</sequence>
<feature type="domain" description="Peptidase A1" evidence="12">
    <location>
        <begin position="68"/>
        <end position="397"/>
    </location>
</feature>
<evidence type="ECO:0000256" key="9">
    <source>
        <dbReference type="RuleBase" id="RU000454"/>
    </source>
</evidence>
<comment type="similarity">
    <text evidence="1 9">Belongs to the peptidase A1 family.</text>
</comment>
<feature type="signal peptide" evidence="11">
    <location>
        <begin position="1"/>
        <end position="18"/>
    </location>
</feature>
<evidence type="ECO:0000256" key="8">
    <source>
        <dbReference type="PIRSR" id="PIRSR601461-1"/>
    </source>
</evidence>
<proteinExistence type="inferred from homology"/>
<keyword evidence="14" id="KW-1185">Reference proteome</keyword>
<dbReference type="PANTHER" id="PTHR47966">
    <property type="entry name" value="BETA-SITE APP-CLEAVING ENZYME, ISOFORM A-RELATED"/>
    <property type="match status" value="1"/>
</dbReference>
<evidence type="ECO:0000313" key="14">
    <source>
        <dbReference type="Proteomes" id="UP000829364"/>
    </source>
</evidence>
<reference evidence="13" key="1">
    <citation type="submission" date="2021-11" db="EMBL/GenBank/DDBJ databases">
        <title>Purpureocillium_takamizusanense_genome.</title>
        <authorList>
            <person name="Nguyen N.-H."/>
        </authorList>
    </citation>
    <scope>NUCLEOTIDE SEQUENCE</scope>
    <source>
        <strain evidence="13">PT3</strain>
    </source>
</reference>
<evidence type="ECO:0000256" key="4">
    <source>
        <dbReference type="ARBA" id="ARBA00022750"/>
    </source>
</evidence>
<dbReference type="PANTHER" id="PTHR47966:SF65">
    <property type="entry name" value="ASPARTIC-TYPE ENDOPEPTIDASE"/>
    <property type="match status" value="1"/>
</dbReference>
<dbReference type="InterPro" id="IPR021109">
    <property type="entry name" value="Peptidase_aspartic_dom_sf"/>
</dbReference>
<evidence type="ECO:0000313" key="13">
    <source>
        <dbReference type="EMBL" id="UNI21488.1"/>
    </source>
</evidence>
<feature type="active site" evidence="8">
    <location>
        <position position="86"/>
    </location>
</feature>
<dbReference type="PRINTS" id="PR00792">
    <property type="entry name" value="PEPSIN"/>
</dbReference>